<dbReference type="Proteomes" id="UP000518266">
    <property type="component" value="Unassembled WGS sequence"/>
</dbReference>
<comment type="caution">
    <text evidence="2">The sequence shown here is derived from an EMBL/GenBank/DDBJ whole genome shotgun (WGS) entry which is preliminary data.</text>
</comment>
<keyword evidence="3" id="KW-1185">Reference proteome</keyword>
<dbReference type="InterPro" id="IPR003034">
    <property type="entry name" value="SAP_dom"/>
</dbReference>
<dbReference type="Gene3D" id="1.10.720.30">
    <property type="entry name" value="SAP domain"/>
    <property type="match status" value="1"/>
</dbReference>
<evidence type="ECO:0000259" key="1">
    <source>
        <dbReference type="PROSITE" id="PS50800"/>
    </source>
</evidence>
<sequence>MKGQGRKRANLTEQAEVDITEDRLTNEIMNLKVDAVRSLVKSCGLDSTGSKMDLVIRLREQMKSRSTYDKVFQKVWGIW</sequence>
<accession>A0A7J5XY87</accession>
<organism evidence="2 3">
    <name type="scientific">Dissostichus mawsoni</name>
    <name type="common">Antarctic cod</name>
    <dbReference type="NCBI Taxonomy" id="36200"/>
    <lineage>
        <taxon>Eukaryota</taxon>
        <taxon>Metazoa</taxon>
        <taxon>Chordata</taxon>
        <taxon>Craniata</taxon>
        <taxon>Vertebrata</taxon>
        <taxon>Euteleostomi</taxon>
        <taxon>Actinopterygii</taxon>
        <taxon>Neopterygii</taxon>
        <taxon>Teleostei</taxon>
        <taxon>Neoteleostei</taxon>
        <taxon>Acanthomorphata</taxon>
        <taxon>Eupercaria</taxon>
        <taxon>Perciformes</taxon>
        <taxon>Notothenioidei</taxon>
        <taxon>Nototheniidae</taxon>
        <taxon>Dissostichus</taxon>
    </lineage>
</organism>
<dbReference type="PANTHER" id="PTHR17609:SF3">
    <property type="entry name" value="SAP DOMAIN-CONTAINING PROTEIN"/>
    <property type="match status" value="1"/>
</dbReference>
<proteinExistence type="predicted"/>
<evidence type="ECO:0000313" key="3">
    <source>
        <dbReference type="Proteomes" id="UP000518266"/>
    </source>
</evidence>
<dbReference type="EMBL" id="JAAKFY010000020">
    <property type="protein sequence ID" value="KAF3841509.1"/>
    <property type="molecule type" value="Genomic_DNA"/>
</dbReference>
<dbReference type="SUPFAM" id="SSF68906">
    <property type="entry name" value="SAP domain"/>
    <property type="match status" value="1"/>
</dbReference>
<dbReference type="InterPro" id="IPR039598">
    <property type="entry name" value="HMGXB3"/>
</dbReference>
<reference evidence="2 3" key="1">
    <citation type="submission" date="2020-03" db="EMBL/GenBank/DDBJ databases">
        <title>Dissostichus mawsoni Genome sequencing and assembly.</title>
        <authorList>
            <person name="Park H."/>
        </authorList>
    </citation>
    <scope>NUCLEOTIDE SEQUENCE [LARGE SCALE GENOMIC DNA]</scope>
    <source>
        <strain evidence="2">DM0001</strain>
        <tissue evidence="2">Muscle</tissue>
    </source>
</reference>
<gene>
    <name evidence="2" type="ORF">F7725_007371</name>
</gene>
<dbReference type="PANTHER" id="PTHR17609">
    <property type="entry name" value="HMG DOMAIN-CONTAINING PROTEIN 3"/>
    <property type="match status" value="1"/>
</dbReference>
<evidence type="ECO:0000313" key="2">
    <source>
        <dbReference type="EMBL" id="KAF3841509.1"/>
    </source>
</evidence>
<protein>
    <recommendedName>
        <fullName evidence="1">SAP domain-containing protein</fullName>
    </recommendedName>
</protein>
<dbReference type="AlphaFoldDB" id="A0A7J5XY87"/>
<name>A0A7J5XY87_DISMA</name>
<dbReference type="PROSITE" id="PS50800">
    <property type="entry name" value="SAP"/>
    <property type="match status" value="1"/>
</dbReference>
<dbReference type="OrthoDB" id="8948380at2759"/>
<feature type="domain" description="SAP" evidence="1">
    <location>
        <begin position="28"/>
        <end position="62"/>
    </location>
</feature>
<dbReference type="InterPro" id="IPR036361">
    <property type="entry name" value="SAP_dom_sf"/>
</dbReference>